<reference evidence="6" key="1">
    <citation type="journal article" date="2022" name="Plant J.">
        <title>Strategies of tolerance reflected in two North American maple genomes.</title>
        <authorList>
            <person name="McEvoy S.L."/>
            <person name="Sezen U.U."/>
            <person name="Trouern-Trend A."/>
            <person name="McMahon S.M."/>
            <person name="Schaberg P.G."/>
            <person name="Yang J."/>
            <person name="Wegrzyn J.L."/>
            <person name="Swenson N.G."/>
        </authorList>
    </citation>
    <scope>NUCLEOTIDE SEQUENCE</scope>
    <source>
        <strain evidence="6">91603</strain>
    </source>
</reference>
<dbReference type="SUPFAM" id="SSF101941">
    <property type="entry name" value="NAC domain"/>
    <property type="match status" value="1"/>
</dbReference>
<evidence type="ECO:0000256" key="1">
    <source>
        <dbReference type="ARBA" id="ARBA00023015"/>
    </source>
</evidence>
<dbReference type="GO" id="GO:0003677">
    <property type="term" value="F:DNA binding"/>
    <property type="evidence" value="ECO:0007669"/>
    <property type="project" value="UniProtKB-KW"/>
</dbReference>
<dbReference type="InterPro" id="IPR036093">
    <property type="entry name" value="NAC_dom_sf"/>
</dbReference>
<protein>
    <recommendedName>
        <fullName evidence="5">NAC domain-containing protein</fullName>
    </recommendedName>
</protein>
<keyword evidence="1" id="KW-0805">Transcription regulation</keyword>
<dbReference type="EMBL" id="JAJSOW010000003">
    <property type="protein sequence ID" value="KAI9197008.1"/>
    <property type="molecule type" value="Genomic_DNA"/>
</dbReference>
<proteinExistence type="predicted"/>
<dbReference type="Pfam" id="PF02365">
    <property type="entry name" value="NAM"/>
    <property type="match status" value="1"/>
</dbReference>
<evidence type="ECO:0000259" key="5">
    <source>
        <dbReference type="PROSITE" id="PS51005"/>
    </source>
</evidence>
<dbReference type="PROSITE" id="PS51005">
    <property type="entry name" value="NAC"/>
    <property type="match status" value="1"/>
</dbReference>
<keyword evidence="2" id="KW-0238">DNA-binding</keyword>
<dbReference type="AlphaFoldDB" id="A0AAD5P3J0"/>
<evidence type="ECO:0000256" key="4">
    <source>
        <dbReference type="ARBA" id="ARBA00023242"/>
    </source>
</evidence>
<gene>
    <name evidence="6" type="ORF">LWI28_028962</name>
</gene>
<reference evidence="6" key="2">
    <citation type="submission" date="2023-02" db="EMBL/GenBank/DDBJ databases">
        <authorList>
            <person name="Swenson N.G."/>
            <person name="Wegrzyn J.L."/>
            <person name="Mcevoy S.L."/>
        </authorList>
    </citation>
    <scope>NUCLEOTIDE SEQUENCE</scope>
    <source>
        <strain evidence="6">91603</strain>
        <tissue evidence="6">Leaf</tissue>
    </source>
</reference>
<accession>A0AAD5P3J0</accession>
<evidence type="ECO:0000313" key="7">
    <source>
        <dbReference type="Proteomes" id="UP001064489"/>
    </source>
</evidence>
<keyword evidence="3" id="KW-0804">Transcription</keyword>
<dbReference type="PANTHER" id="PTHR31744">
    <property type="entry name" value="PROTEIN CUP-SHAPED COTYLEDON 2-RELATED"/>
    <property type="match status" value="1"/>
</dbReference>
<dbReference type="InterPro" id="IPR003441">
    <property type="entry name" value="NAC-dom"/>
</dbReference>
<keyword evidence="4" id="KW-0539">Nucleus</keyword>
<dbReference type="PANTHER" id="PTHR31744:SF22">
    <property type="entry name" value="NAC DOMAIN CONTAINING PROTEIN 58"/>
    <property type="match status" value="1"/>
</dbReference>
<sequence>MRLTSLVANLTSYPLESQLLPNANSFCREHNFPCVSNLMGSLVGYRLTFQPTSEELVSHFLKKKSRDPAFTHPAIRDVNVYKHHPCELPGLASIQSDEQVWYFFCTLDNKYAKTDRASRTAMGGSWKITGTKRDGKVVVCRIERKPNKKHHGPSSAVDDNLAYDSGNNVAQHYIVPEIESQLLSNQYLSYNNTEDDVAKEVKPLLVPAEWDALIIGYNELQSPISSGDEDAETIVALLNEFNFFDC</sequence>
<name>A0AAD5P3J0_ACENE</name>
<feature type="domain" description="NAC" evidence="5">
    <location>
        <begin position="43"/>
        <end position="204"/>
    </location>
</feature>
<evidence type="ECO:0000256" key="3">
    <source>
        <dbReference type="ARBA" id="ARBA00023163"/>
    </source>
</evidence>
<organism evidence="6 7">
    <name type="scientific">Acer negundo</name>
    <name type="common">Box elder</name>
    <dbReference type="NCBI Taxonomy" id="4023"/>
    <lineage>
        <taxon>Eukaryota</taxon>
        <taxon>Viridiplantae</taxon>
        <taxon>Streptophyta</taxon>
        <taxon>Embryophyta</taxon>
        <taxon>Tracheophyta</taxon>
        <taxon>Spermatophyta</taxon>
        <taxon>Magnoliopsida</taxon>
        <taxon>eudicotyledons</taxon>
        <taxon>Gunneridae</taxon>
        <taxon>Pentapetalae</taxon>
        <taxon>rosids</taxon>
        <taxon>malvids</taxon>
        <taxon>Sapindales</taxon>
        <taxon>Sapindaceae</taxon>
        <taxon>Hippocastanoideae</taxon>
        <taxon>Acereae</taxon>
        <taxon>Acer</taxon>
    </lineage>
</organism>
<comment type="caution">
    <text evidence="6">The sequence shown here is derived from an EMBL/GenBank/DDBJ whole genome shotgun (WGS) entry which is preliminary data.</text>
</comment>
<evidence type="ECO:0000256" key="2">
    <source>
        <dbReference type="ARBA" id="ARBA00023125"/>
    </source>
</evidence>
<dbReference type="GO" id="GO:0006355">
    <property type="term" value="P:regulation of DNA-templated transcription"/>
    <property type="evidence" value="ECO:0007669"/>
    <property type="project" value="InterPro"/>
</dbReference>
<keyword evidence="7" id="KW-1185">Reference proteome</keyword>
<dbReference type="Proteomes" id="UP001064489">
    <property type="component" value="Chromosome 1"/>
</dbReference>
<dbReference type="Gene3D" id="2.170.150.80">
    <property type="entry name" value="NAC domain"/>
    <property type="match status" value="1"/>
</dbReference>
<evidence type="ECO:0000313" key="6">
    <source>
        <dbReference type="EMBL" id="KAI9197008.1"/>
    </source>
</evidence>